<name>A0A853AZK9_9PSEU</name>
<keyword evidence="2" id="KW-0808">Transferase</keyword>
<comment type="caution">
    <text evidence="2">The sequence shown here is derived from an EMBL/GenBank/DDBJ whole genome shotgun (WGS) entry which is preliminary data.</text>
</comment>
<dbReference type="Pfam" id="PF17836">
    <property type="entry name" value="PglD_N"/>
    <property type="match status" value="1"/>
</dbReference>
<dbReference type="RefSeq" id="WP_179772453.1">
    <property type="nucleotide sequence ID" value="NZ_JACCFK010000001.1"/>
</dbReference>
<keyword evidence="3" id="KW-1185">Reference proteome</keyword>
<accession>A0A853AZK9</accession>
<dbReference type="GO" id="GO:0016746">
    <property type="term" value="F:acyltransferase activity"/>
    <property type="evidence" value="ECO:0007669"/>
    <property type="project" value="UniProtKB-KW"/>
</dbReference>
<dbReference type="InterPro" id="IPR041561">
    <property type="entry name" value="PglD_N"/>
</dbReference>
<dbReference type="InterPro" id="IPR011004">
    <property type="entry name" value="Trimer_LpxA-like_sf"/>
</dbReference>
<sequence length="206" mass="21275">MTNNLVVLGAGGLARQIVGALDDIEEVHFLGLTGEPDQQTTENGAPLLGGDQVLEKLETAYVIGLADLAVRRRLDEYASGIEKEPGLVRHPSARVEKRVSIGPGAVLMPGAHVQEAVILARHVLVDADVLICHEAVVGSQVTLSPRSVVGARSRIGAGTTIGMGGIVLPDVTLGDDVVVGAGAVVTRNVPSKTTVVGVPARPINAR</sequence>
<protein>
    <submittedName>
        <fullName evidence="2">Sugar O-acyltransferase (Sialic acid O-acetyltransferase NeuD family)</fullName>
    </submittedName>
</protein>
<dbReference type="PANTHER" id="PTHR43300:SF7">
    <property type="entry name" value="UDP-N-ACETYLBACILLOSAMINE N-ACETYLTRANSFERASE"/>
    <property type="match status" value="1"/>
</dbReference>
<feature type="domain" description="PglD N-terminal" evidence="1">
    <location>
        <begin position="4"/>
        <end position="74"/>
    </location>
</feature>
<dbReference type="Gene3D" id="3.40.50.20">
    <property type="match status" value="1"/>
</dbReference>
<keyword evidence="2" id="KW-0012">Acyltransferase</keyword>
<dbReference type="PANTHER" id="PTHR43300">
    <property type="entry name" value="ACETYLTRANSFERASE"/>
    <property type="match status" value="1"/>
</dbReference>
<dbReference type="Pfam" id="PF00132">
    <property type="entry name" value="Hexapep"/>
    <property type="match status" value="1"/>
</dbReference>
<dbReference type="EMBL" id="JACCFK010000001">
    <property type="protein sequence ID" value="NYI88170.1"/>
    <property type="molecule type" value="Genomic_DNA"/>
</dbReference>
<evidence type="ECO:0000313" key="3">
    <source>
        <dbReference type="Proteomes" id="UP000549616"/>
    </source>
</evidence>
<gene>
    <name evidence="2" type="ORF">HNR02_001493</name>
</gene>
<dbReference type="AlphaFoldDB" id="A0A853AZK9"/>
<dbReference type="Proteomes" id="UP000549616">
    <property type="component" value="Unassembled WGS sequence"/>
</dbReference>
<dbReference type="InterPro" id="IPR050179">
    <property type="entry name" value="Trans_hexapeptide_repeat"/>
</dbReference>
<dbReference type="Gene3D" id="2.160.10.10">
    <property type="entry name" value="Hexapeptide repeat proteins"/>
    <property type="match status" value="2"/>
</dbReference>
<organism evidence="2 3">
    <name type="scientific">Amycolatopsis endophytica</name>
    <dbReference type="NCBI Taxonomy" id="860233"/>
    <lineage>
        <taxon>Bacteria</taxon>
        <taxon>Bacillati</taxon>
        <taxon>Actinomycetota</taxon>
        <taxon>Actinomycetes</taxon>
        <taxon>Pseudonocardiales</taxon>
        <taxon>Pseudonocardiaceae</taxon>
        <taxon>Amycolatopsis</taxon>
    </lineage>
</organism>
<dbReference type="SUPFAM" id="SSF51161">
    <property type="entry name" value="Trimeric LpxA-like enzymes"/>
    <property type="match status" value="1"/>
</dbReference>
<proteinExistence type="predicted"/>
<evidence type="ECO:0000259" key="1">
    <source>
        <dbReference type="Pfam" id="PF17836"/>
    </source>
</evidence>
<evidence type="ECO:0000313" key="2">
    <source>
        <dbReference type="EMBL" id="NYI88170.1"/>
    </source>
</evidence>
<reference evidence="2 3" key="1">
    <citation type="submission" date="2020-07" db="EMBL/GenBank/DDBJ databases">
        <title>Sequencing the genomes of 1000 actinobacteria strains.</title>
        <authorList>
            <person name="Klenk H.-P."/>
        </authorList>
    </citation>
    <scope>NUCLEOTIDE SEQUENCE [LARGE SCALE GENOMIC DNA]</scope>
    <source>
        <strain evidence="2 3">DSM 104006</strain>
    </source>
</reference>
<dbReference type="InterPro" id="IPR001451">
    <property type="entry name" value="Hexapep"/>
</dbReference>